<comment type="cofactor">
    <cofactor evidence="1 10">
        <name>pyridoxal 5'-phosphate</name>
        <dbReference type="ChEBI" id="CHEBI:597326"/>
    </cofactor>
</comment>
<keyword evidence="7" id="KW-0408">Iron</keyword>
<comment type="caution">
    <text evidence="12">The sequence shown here is derived from an EMBL/GenBank/DDBJ whole genome shotgun (WGS) entry which is preliminary data.</text>
</comment>
<dbReference type="InterPro" id="IPR015421">
    <property type="entry name" value="PyrdxlP-dep_Trfase_major"/>
</dbReference>
<dbReference type="InterPro" id="IPR016454">
    <property type="entry name" value="Cysteine_dSase"/>
</dbReference>
<dbReference type="Gene3D" id="3.40.640.10">
    <property type="entry name" value="Type I PLP-dependent aspartate aminotransferase-like (Major domain)"/>
    <property type="match status" value="1"/>
</dbReference>
<protein>
    <recommendedName>
        <fullName evidence="3">cysteine desulfurase</fullName>
        <ecNumber evidence="3">2.8.1.7</ecNumber>
    </recommendedName>
</protein>
<evidence type="ECO:0000256" key="2">
    <source>
        <dbReference type="ARBA" id="ARBA00006490"/>
    </source>
</evidence>
<dbReference type="InterPro" id="IPR000192">
    <property type="entry name" value="Aminotrans_V_dom"/>
</dbReference>
<keyword evidence="4" id="KW-0808">Transferase</keyword>
<evidence type="ECO:0000256" key="9">
    <source>
        <dbReference type="ARBA" id="ARBA00050776"/>
    </source>
</evidence>
<dbReference type="GO" id="GO:0008483">
    <property type="term" value="F:transaminase activity"/>
    <property type="evidence" value="ECO:0007669"/>
    <property type="project" value="UniProtKB-KW"/>
</dbReference>
<dbReference type="PROSITE" id="PS00595">
    <property type="entry name" value="AA_TRANSFER_CLASS_5"/>
    <property type="match status" value="1"/>
</dbReference>
<proteinExistence type="inferred from homology"/>
<dbReference type="PANTHER" id="PTHR11601:SF34">
    <property type="entry name" value="CYSTEINE DESULFURASE"/>
    <property type="match status" value="1"/>
</dbReference>
<dbReference type="EMBL" id="JAKUDN010000001">
    <property type="protein sequence ID" value="MCP8351755.1"/>
    <property type="molecule type" value="Genomic_DNA"/>
</dbReference>
<name>A0ABT1L3E5_9GAMM</name>
<evidence type="ECO:0000256" key="8">
    <source>
        <dbReference type="ARBA" id="ARBA00023014"/>
    </source>
</evidence>
<dbReference type="InterPro" id="IPR015424">
    <property type="entry name" value="PyrdxlP-dep_Trfase"/>
</dbReference>
<keyword evidence="13" id="KW-1185">Reference proteome</keyword>
<dbReference type="Pfam" id="PF00266">
    <property type="entry name" value="Aminotran_5"/>
    <property type="match status" value="1"/>
</dbReference>
<evidence type="ECO:0000313" key="13">
    <source>
        <dbReference type="Proteomes" id="UP001320768"/>
    </source>
</evidence>
<evidence type="ECO:0000256" key="7">
    <source>
        <dbReference type="ARBA" id="ARBA00023004"/>
    </source>
</evidence>
<evidence type="ECO:0000256" key="1">
    <source>
        <dbReference type="ARBA" id="ARBA00001933"/>
    </source>
</evidence>
<evidence type="ECO:0000256" key="10">
    <source>
        <dbReference type="RuleBase" id="RU004504"/>
    </source>
</evidence>
<dbReference type="RefSeq" id="WP_258568870.1">
    <property type="nucleotide sequence ID" value="NZ_JAKUDN010000001.1"/>
</dbReference>
<evidence type="ECO:0000256" key="3">
    <source>
        <dbReference type="ARBA" id="ARBA00012239"/>
    </source>
</evidence>
<accession>A0ABT1L3E5</accession>
<dbReference type="InterPro" id="IPR015422">
    <property type="entry name" value="PyrdxlP-dep_Trfase_small"/>
</dbReference>
<evidence type="ECO:0000256" key="6">
    <source>
        <dbReference type="ARBA" id="ARBA00022898"/>
    </source>
</evidence>
<sequence>MIYLDYAASTPLHPELQDMLPDVFLKTGNAQSQQMNQIHQKIIEAKQKICQYFHGNPDRLFMTSGATESINTALIGAANFYSRSGKHLITFETEHQAVLKTFHYLKTQGFEISILPVLPHGEIDITRLKQEIRPDTTLISLNHLCNETGLIHNLTPLQAIRQETGVMLHLDACQSIGKSELDLRKTPIDFMSLSAHKSYGPQGVGALYLAENRHVQPIIHGSHPVRSGTISHALTTLMGASYAIAKRDYVTNQEYINHLRQLFLSQLSVEFYAHEQHGAPHIINICFPNATADAVNHIQKHIACQTSSACFKGAASHVLTARRIPLHHILRSIRFSLGVTTTEDDISQACNIINRLMTK</sequence>
<dbReference type="Proteomes" id="UP001320768">
    <property type="component" value="Unassembled WGS sequence"/>
</dbReference>
<keyword evidence="6" id="KW-0663">Pyridoxal phosphate</keyword>
<gene>
    <name evidence="12" type="ORF">MKS91_00395</name>
</gene>
<evidence type="ECO:0000313" key="12">
    <source>
        <dbReference type="EMBL" id="MCP8351755.1"/>
    </source>
</evidence>
<organism evidence="12 13">
    <name type="scientific">Candidatus Synchoanobacter obligatus</name>
    <dbReference type="NCBI Taxonomy" id="2919597"/>
    <lineage>
        <taxon>Bacteria</taxon>
        <taxon>Pseudomonadati</taxon>
        <taxon>Pseudomonadota</taxon>
        <taxon>Gammaproteobacteria</taxon>
        <taxon>Candidatus Comchoanobacterales</taxon>
        <taxon>Candidatus Comchoanobacteraceae</taxon>
        <taxon>Candidatus Synchoanobacter</taxon>
    </lineage>
</organism>
<keyword evidence="5" id="KW-0479">Metal-binding</keyword>
<dbReference type="Gene3D" id="3.90.1150.10">
    <property type="entry name" value="Aspartate Aminotransferase, domain 1"/>
    <property type="match status" value="1"/>
</dbReference>
<keyword evidence="12" id="KW-0032">Aminotransferase</keyword>
<keyword evidence="8" id="KW-0411">Iron-sulfur</keyword>
<evidence type="ECO:0000256" key="4">
    <source>
        <dbReference type="ARBA" id="ARBA00022679"/>
    </source>
</evidence>
<dbReference type="PIRSF" id="PIRSF005572">
    <property type="entry name" value="NifS"/>
    <property type="match status" value="1"/>
</dbReference>
<feature type="domain" description="Aminotransferase class V" evidence="11">
    <location>
        <begin position="2"/>
        <end position="347"/>
    </location>
</feature>
<comment type="catalytic activity">
    <reaction evidence="9">
        <text>(sulfur carrier)-H + L-cysteine = (sulfur carrier)-SH + L-alanine</text>
        <dbReference type="Rhea" id="RHEA:43892"/>
        <dbReference type="Rhea" id="RHEA-COMP:14737"/>
        <dbReference type="Rhea" id="RHEA-COMP:14739"/>
        <dbReference type="ChEBI" id="CHEBI:29917"/>
        <dbReference type="ChEBI" id="CHEBI:35235"/>
        <dbReference type="ChEBI" id="CHEBI:57972"/>
        <dbReference type="ChEBI" id="CHEBI:64428"/>
        <dbReference type="EC" id="2.8.1.7"/>
    </reaction>
</comment>
<dbReference type="SUPFAM" id="SSF53383">
    <property type="entry name" value="PLP-dependent transferases"/>
    <property type="match status" value="1"/>
</dbReference>
<reference evidence="12 13" key="1">
    <citation type="journal article" date="2022" name="Nat. Microbiol.">
        <title>The microbiome of a bacterivorous marine choanoflagellate contains a resource-demanding obligate bacterial associate.</title>
        <authorList>
            <person name="Needham D.M."/>
            <person name="Poirier C."/>
            <person name="Bachy C."/>
            <person name="George E.E."/>
            <person name="Wilken S."/>
            <person name="Yung C.C.M."/>
            <person name="Limardo A.J."/>
            <person name="Morando M."/>
            <person name="Sudek L."/>
            <person name="Malmstrom R.R."/>
            <person name="Keeling P.J."/>
            <person name="Santoro A.E."/>
            <person name="Worden A.Z."/>
        </authorList>
    </citation>
    <scope>NUCLEOTIDE SEQUENCE [LARGE SCALE GENOMIC DNA]</scope>
    <source>
        <strain evidence="12 13">Comchoano-2</strain>
    </source>
</reference>
<dbReference type="EC" id="2.8.1.7" evidence="3"/>
<dbReference type="InterPro" id="IPR020578">
    <property type="entry name" value="Aminotrans_V_PyrdxlP_BS"/>
</dbReference>
<dbReference type="PANTHER" id="PTHR11601">
    <property type="entry name" value="CYSTEINE DESULFURYLASE FAMILY MEMBER"/>
    <property type="match status" value="1"/>
</dbReference>
<comment type="similarity">
    <text evidence="2">Belongs to the class-V pyridoxal-phosphate-dependent aminotransferase family. NifS/IscS subfamily.</text>
</comment>
<evidence type="ECO:0000259" key="11">
    <source>
        <dbReference type="Pfam" id="PF00266"/>
    </source>
</evidence>
<evidence type="ECO:0000256" key="5">
    <source>
        <dbReference type="ARBA" id="ARBA00022723"/>
    </source>
</evidence>